<accession>A0A370UAZ2</accession>
<protein>
    <recommendedName>
        <fullName evidence="1">DUF559 domain-containing protein</fullName>
    </recommendedName>
</protein>
<dbReference type="InterPro" id="IPR007569">
    <property type="entry name" value="DUF559"/>
</dbReference>
<evidence type="ECO:0000259" key="1">
    <source>
        <dbReference type="Pfam" id="PF04480"/>
    </source>
</evidence>
<dbReference type="SUPFAM" id="SSF52980">
    <property type="entry name" value="Restriction endonuclease-like"/>
    <property type="match status" value="1"/>
</dbReference>
<comment type="caution">
    <text evidence="2">The sequence shown here is derived from an EMBL/GenBank/DDBJ whole genome shotgun (WGS) entry which is preliminary data.</text>
</comment>
<sequence>MTKIYNQKRTKSLRSQLRANMTDPERRLWRYLRKNQLGVKVRRQFGIGRYIVDFYCPAKRLVIEVDGDSHYTEEGMAYDQVRDQYMASLGICVMRFTNQQVMQEMEGVVDVIAAELKK</sequence>
<keyword evidence="3" id="KW-1185">Reference proteome</keyword>
<dbReference type="InterPro" id="IPR011335">
    <property type="entry name" value="Restrct_endonuc-II-like"/>
</dbReference>
<dbReference type="OrthoDB" id="9798754at2"/>
<dbReference type="InterPro" id="IPR047216">
    <property type="entry name" value="Endonuclease_DUF559_bact"/>
</dbReference>
<dbReference type="EMBL" id="QKRA01000002">
    <property type="protein sequence ID" value="RDL44970.1"/>
    <property type="molecule type" value="Genomic_DNA"/>
</dbReference>
<dbReference type="Proteomes" id="UP000254326">
    <property type="component" value="Unassembled WGS sequence"/>
</dbReference>
<reference evidence="2 3" key="1">
    <citation type="submission" date="2018-06" db="EMBL/GenBank/DDBJ databases">
        <title>Marinomonas sp. YLB-05 draft genome sequence.</title>
        <authorList>
            <person name="Yu L."/>
            <person name="Tang X."/>
        </authorList>
    </citation>
    <scope>NUCLEOTIDE SEQUENCE [LARGE SCALE GENOMIC DNA]</scope>
    <source>
        <strain evidence="2 3">YLB-05</strain>
    </source>
</reference>
<dbReference type="CDD" id="cd01038">
    <property type="entry name" value="Endonuclease_DUF559"/>
    <property type="match status" value="1"/>
</dbReference>
<name>A0A370UAZ2_9GAMM</name>
<gene>
    <name evidence="2" type="ORF">DN730_04960</name>
</gene>
<dbReference type="RefSeq" id="WP_115467007.1">
    <property type="nucleotide sequence ID" value="NZ_QKRA01000002.1"/>
</dbReference>
<dbReference type="AlphaFoldDB" id="A0A370UAZ2"/>
<dbReference type="Pfam" id="PF04480">
    <property type="entry name" value="DUF559"/>
    <property type="match status" value="1"/>
</dbReference>
<feature type="domain" description="DUF559" evidence="1">
    <location>
        <begin position="10"/>
        <end position="116"/>
    </location>
</feature>
<dbReference type="Gene3D" id="3.40.960.10">
    <property type="entry name" value="VSR Endonuclease"/>
    <property type="match status" value="1"/>
</dbReference>
<evidence type="ECO:0000313" key="2">
    <source>
        <dbReference type="EMBL" id="RDL44970.1"/>
    </source>
</evidence>
<proteinExistence type="predicted"/>
<dbReference type="PANTHER" id="PTHR38590:SF1">
    <property type="entry name" value="BLL0828 PROTEIN"/>
    <property type="match status" value="1"/>
</dbReference>
<evidence type="ECO:0000313" key="3">
    <source>
        <dbReference type="Proteomes" id="UP000254326"/>
    </source>
</evidence>
<organism evidence="2 3">
    <name type="scientific">Marinomonas piezotolerans</name>
    <dbReference type="NCBI Taxonomy" id="2213058"/>
    <lineage>
        <taxon>Bacteria</taxon>
        <taxon>Pseudomonadati</taxon>
        <taxon>Pseudomonadota</taxon>
        <taxon>Gammaproteobacteria</taxon>
        <taxon>Oceanospirillales</taxon>
        <taxon>Oceanospirillaceae</taxon>
        <taxon>Marinomonas</taxon>
    </lineage>
</organism>
<dbReference type="PANTHER" id="PTHR38590">
    <property type="entry name" value="BLL0828 PROTEIN"/>
    <property type="match status" value="1"/>
</dbReference>